<protein>
    <submittedName>
        <fullName evidence="1">Uncharacterized protein</fullName>
    </submittedName>
</protein>
<dbReference type="EnsemblMetazoa" id="ACOM023719-RA">
    <property type="protein sequence ID" value="ACOM023719-PA.1"/>
    <property type="gene ID" value="ACOM023719"/>
</dbReference>
<name>A0A8W7P1M9_ANOCL</name>
<proteinExistence type="predicted"/>
<accession>A0A8W7P1M9</accession>
<dbReference type="Proteomes" id="UP000075882">
    <property type="component" value="Unassembled WGS sequence"/>
</dbReference>
<dbReference type="AlphaFoldDB" id="A0A8W7P1M9"/>
<organism evidence="1">
    <name type="scientific">Anopheles coluzzii</name>
    <name type="common">African malaria mosquito</name>
    <dbReference type="NCBI Taxonomy" id="1518534"/>
    <lineage>
        <taxon>Eukaryota</taxon>
        <taxon>Metazoa</taxon>
        <taxon>Ecdysozoa</taxon>
        <taxon>Arthropoda</taxon>
        <taxon>Hexapoda</taxon>
        <taxon>Insecta</taxon>
        <taxon>Pterygota</taxon>
        <taxon>Neoptera</taxon>
        <taxon>Endopterygota</taxon>
        <taxon>Diptera</taxon>
        <taxon>Nematocera</taxon>
        <taxon>Culicoidea</taxon>
        <taxon>Culicidae</taxon>
        <taxon>Anophelinae</taxon>
        <taxon>Anopheles</taxon>
    </lineage>
</organism>
<reference evidence="1" key="1">
    <citation type="submission" date="2022-08" db="UniProtKB">
        <authorList>
            <consortium name="EnsemblMetazoa"/>
        </authorList>
    </citation>
    <scope>IDENTIFICATION</scope>
</reference>
<evidence type="ECO:0000313" key="1">
    <source>
        <dbReference type="EnsemblMetazoa" id="ACOM023719-PA.1"/>
    </source>
</evidence>
<sequence>MSRKSYIAIHVPTVGGDAFVTYLLSGNFVFLRYSAISATGGRRVGFTRISESVMVMNMSTFTFCASACLIGAASDTFVLGNIKPTQCLSASSHVMVGSNATGARVCSSSVNATTVTAFSRLKMQNASITLAWKQVTASLRNICSRSPQTGDYYRSHHALHWA</sequence>